<feature type="region of interest" description="Disordered" evidence="1">
    <location>
        <begin position="149"/>
        <end position="198"/>
    </location>
</feature>
<feature type="compositionally biased region" description="Low complexity" evidence="1">
    <location>
        <begin position="149"/>
        <end position="163"/>
    </location>
</feature>
<dbReference type="AlphaFoldDB" id="A0A1F5LL68"/>
<dbReference type="PANTHER" id="PTHR14614:SF109">
    <property type="entry name" value="RIBOSOMAL LYSINE N-METHYLTRANSFERASE 5"/>
    <property type="match status" value="1"/>
</dbReference>
<evidence type="ECO:0000256" key="1">
    <source>
        <dbReference type="SAM" id="MobiDB-lite"/>
    </source>
</evidence>
<feature type="compositionally biased region" description="Polar residues" evidence="1">
    <location>
        <begin position="182"/>
        <end position="198"/>
    </location>
</feature>
<comment type="caution">
    <text evidence="2">The sequence shown here is derived from an EMBL/GenBank/DDBJ whole genome shotgun (WGS) entry which is preliminary data.</text>
</comment>
<dbReference type="STRING" id="1835702.A0A1F5LL68"/>
<gene>
    <name evidence="2" type="ORF">PENARI_c007G03518</name>
</gene>
<dbReference type="GO" id="GO:0032991">
    <property type="term" value="C:protein-containing complex"/>
    <property type="evidence" value="ECO:0007669"/>
    <property type="project" value="TreeGrafter"/>
</dbReference>
<sequence length="336" mass="36655">MDQISELLATGEEILDVEEESFLLFAQDIPTNNLGMIDSRAQSVEVSIHGSEYTIHQSPALLSGHRAGGTTGAVLWKITPLFAEWITSPTNPLWTTTLLNQSSTIVELGTGISALVALTVAPSVRHYIATDQEYVQRLFRTNLDANASISSSASAGTTGNSKGKSGKGKGGKASKSKQASTNSNPSAKAGNTSNISFTTLDWETDQPGQLKEECIPSEATQSDDNDEEEETDRGFDLLLSCDCIYNEALVSPFVRTCAEICRLRPPYNPSEAEQGSRSHRRPTICIIAQQQRSPDVFETWLRETMREFRVWRLGDDVLGEGLRGGTGYLVHLLLVK</sequence>
<protein>
    <recommendedName>
        <fullName evidence="4">Diaminohydroxyphosphoribosylamino-pyrimidine deaminase</fullName>
    </recommendedName>
</protein>
<dbReference type="RefSeq" id="XP_022489283.1">
    <property type="nucleotide sequence ID" value="XM_022630844.1"/>
</dbReference>
<evidence type="ECO:0000313" key="2">
    <source>
        <dbReference type="EMBL" id="OGE53846.1"/>
    </source>
</evidence>
<dbReference type="InterPro" id="IPR019410">
    <property type="entry name" value="Methyltransf_16"/>
</dbReference>
<dbReference type="GO" id="GO:0005829">
    <property type="term" value="C:cytosol"/>
    <property type="evidence" value="ECO:0007669"/>
    <property type="project" value="TreeGrafter"/>
</dbReference>
<dbReference type="OrthoDB" id="2529286at2759"/>
<dbReference type="PANTHER" id="PTHR14614">
    <property type="entry name" value="HEPATOCELLULAR CARCINOMA-ASSOCIATED ANTIGEN"/>
    <property type="match status" value="1"/>
</dbReference>
<dbReference type="GO" id="GO:0008757">
    <property type="term" value="F:S-adenosylmethionine-dependent methyltransferase activity"/>
    <property type="evidence" value="ECO:0007669"/>
    <property type="project" value="UniProtKB-ARBA"/>
</dbReference>
<organism evidence="2 3">
    <name type="scientific">Penicillium arizonense</name>
    <dbReference type="NCBI Taxonomy" id="1835702"/>
    <lineage>
        <taxon>Eukaryota</taxon>
        <taxon>Fungi</taxon>
        <taxon>Dikarya</taxon>
        <taxon>Ascomycota</taxon>
        <taxon>Pezizomycotina</taxon>
        <taxon>Eurotiomycetes</taxon>
        <taxon>Eurotiomycetidae</taxon>
        <taxon>Eurotiales</taxon>
        <taxon>Aspergillaceae</taxon>
        <taxon>Penicillium</taxon>
    </lineage>
</organism>
<name>A0A1F5LL68_PENAI</name>
<feature type="compositionally biased region" description="Basic residues" evidence="1">
    <location>
        <begin position="164"/>
        <end position="175"/>
    </location>
</feature>
<evidence type="ECO:0008006" key="4">
    <source>
        <dbReference type="Google" id="ProtNLM"/>
    </source>
</evidence>
<reference evidence="2 3" key="1">
    <citation type="journal article" date="2016" name="Sci. Rep.">
        <title>Penicillium arizonense, a new, genome sequenced fungal species, reveals a high chemical diversity in secreted metabolites.</title>
        <authorList>
            <person name="Grijseels S."/>
            <person name="Nielsen J.C."/>
            <person name="Randelovic M."/>
            <person name="Nielsen J."/>
            <person name="Nielsen K.F."/>
            <person name="Workman M."/>
            <person name="Frisvad J.C."/>
        </authorList>
    </citation>
    <scope>NUCLEOTIDE SEQUENCE [LARGE SCALE GENOMIC DNA]</scope>
    <source>
        <strain evidence="2 3">CBS 141311</strain>
    </source>
</reference>
<accession>A0A1F5LL68</accession>
<dbReference type="InterPro" id="IPR029063">
    <property type="entry name" value="SAM-dependent_MTases_sf"/>
</dbReference>
<proteinExistence type="predicted"/>
<dbReference type="GeneID" id="34575578"/>
<dbReference type="EMBL" id="LXJU01000007">
    <property type="protein sequence ID" value="OGE53846.1"/>
    <property type="molecule type" value="Genomic_DNA"/>
</dbReference>
<dbReference type="Proteomes" id="UP000177622">
    <property type="component" value="Unassembled WGS sequence"/>
</dbReference>
<dbReference type="Gene3D" id="3.40.50.150">
    <property type="entry name" value="Vaccinia Virus protein VP39"/>
    <property type="match status" value="1"/>
</dbReference>
<keyword evidence="3" id="KW-1185">Reference proteome</keyword>
<evidence type="ECO:0000313" key="3">
    <source>
        <dbReference type="Proteomes" id="UP000177622"/>
    </source>
</evidence>